<feature type="domain" description="Response regulatory" evidence="21">
    <location>
        <begin position="517"/>
        <end position="638"/>
    </location>
</feature>
<dbReference type="SMART" id="SM00388">
    <property type="entry name" value="HisKA"/>
    <property type="match status" value="1"/>
</dbReference>
<feature type="domain" description="Response regulatory" evidence="21">
    <location>
        <begin position="662"/>
        <end position="781"/>
    </location>
</feature>
<dbReference type="Proteomes" id="UP000051634">
    <property type="component" value="Unassembled WGS sequence"/>
</dbReference>
<dbReference type="SUPFAM" id="SSF47384">
    <property type="entry name" value="Homodimeric domain of signal transducing histidine kinase"/>
    <property type="match status" value="1"/>
</dbReference>
<dbReference type="InterPro" id="IPR008207">
    <property type="entry name" value="Sig_transdc_His_kin_Hpt_dom"/>
</dbReference>
<dbReference type="GO" id="GO:0005886">
    <property type="term" value="C:plasma membrane"/>
    <property type="evidence" value="ECO:0007669"/>
    <property type="project" value="UniProtKB-SubCell"/>
</dbReference>
<dbReference type="PANTHER" id="PTHR45339:SF1">
    <property type="entry name" value="HYBRID SIGNAL TRANSDUCTION HISTIDINE KINASE J"/>
    <property type="match status" value="1"/>
</dbReference>
<dbReference type="InterPro" id="IPR011006">
    <property type="entry name" value="CheY-like_superfamily"/>
</dbReference>
<comment type="subcellular location">
    <subcellularLocation>
        <location evidence="2">Cell membrane</location>
        <topology evidence="2">Multi-pass membrane protein</topology>
    </subcellularLocation>
</comment>
<dbReference type="FunFam" id="1.10.287.130:FF:000002">
    <property type="entry name" value="Two-component osmosensing histidine kinase"/>
    <property type="match status" value="1"/>
</dbReference>
<feature type="domain" description="HPt" evidence="22">
    <location>
        <begin position="838"/>
        <end position="935"/>
    </location>
</feature>
<dbReference type="PRINTS" id="PR00344">
    <property type="entry name" value="BCTRLSENSOR"/>
</dbReference>
<evidence type="ECO:0000256" key="3">
    <source>
        <dbReference type="ARBA" id="ARBA00012438"/>
    </source>
</evidence>
<evidence type="ECO:0000256" key="12">
    <source>
        <dbReference type="ARBA" id="ARBA00023012"/>
    </source>
</evidence>
<dbReference type="InterPro" id="IPR036097">
    <property type="entry name" value="HisK_dim/P_sf"/>
</dbReference>
<dbReference type="SUPFAM" id="SSF47226">
    <property type="entry name" value="Histidine-containing phosphotransfer domain, HPT domain"/>
    <property type="match status" value="1"/>
</dbReference>
<dbReference type="CDD" id="cd00088">
    <property type="entry name" value="HPT"/>
    <property type="match status" value="1"/>
</dbReference>
<sequence>MKSSLDSRTTTETPGSDAISHSSPSPGKGWPLWLQLGLALLAALLLINLITAPLARHMVSDFLFKQVDEQSRSAFALLSATVIDAVIAEDIPLLETVMAQALEQTPNMAELSIENEQGELLVQRSRSRDAGNDQIRTDTHAIVFDGEQFGTINIQWNMEPVHRKINRHVAEVQLFISMMLVILTGLIVILIHWLAIRPMRRISDSLAGLSEAQHPVPLHLSRSSSRELRLMAASVNDLANVMQQRDQRERDLIDAREALEVAYDEALSATRAKSEFLANMSHEIRTPMNGVIGMISLLLDSPLSDEQHGRALIVKRSAESLLSLINDILDFTKIEAGRLDLEIIDFDLGALMDDFAATMAFRAEEKGVELVCPANPVLHHWYQGDPGRIRQILTNLVGNALKFTEQGEVSVRYDLVAEEGDRTLLRFRVSDTGIGLSVEQQEHLFERFTQADGSTTRQYGGTGLGLSISKQLVELMGGEIGVESSLGEGSTFFFTLDLANAEVQTPPRKTSDLRSEKVLVVDDNATNRQLLDEVLTVWQVEHDLAASGPAALQALHDAAGLDMSYTIALLDMQMPGMDGAQLGASIHSDKKLAATRTVLLTSQGRRGDAKQMHEAGFFGYLSKPINQSELYNALLQVAGITGDDERLITRYTAREVQQFNARVLVVEDNVTNQAVAQGMLEKFGVHIDLVANGQEAITALEQFPYDLVFMDCQMPVMDGYDATRRIRDPQSSVKDHNIPVIAMTANAMQGDRDKCIEAGMDDHIAKPVDPRKLRRALEQWLPACCQQANPEGDEGKSDEPRSAENPGVSINHDSAPSPQHSDEPVFDYTDMRSRLADDDALVRTVAEAFLGDMPDQIEQLKVLVAADNKAQSTAQLHKIRGAAANVGGMALSAQALTMEQAGKAADLEAIREGLPELEKRFVQLKAAMKEQLFETTNR</sequence>
<dbReference type="AlphaFoldDB" id="A0A0T5YSS9"/>
<dbReference type="SUPFAM" id="SSF55874">
    <property type="entry name" value="ATPase domain of HSP90 chaperone/DNA topoisomerase II/histidine kinase"/>
    <property type="match status" value="1"/>
</dbReference>
<evidence type="ECO:0000256" key="15">
    <source>
        <dbReference type="ARBA" id="ARBA00068150"/>
    </source>
</evidence>
<dbReference type="PROSITE" id="PS50894">
    <property type="entry name" value="HPT"/>
    <property type="match status" value="1"/>
</dbReference>
<evidence type="ECO:0000256" key="5">
    <source>
        <dbReference type="ARBA" id="ARBA00022553"/>
    </source>
</evidence>
<dbReference type="SMART" id="SM00387">
    <property type="entry name" value="HATPase_c"/>
    <property type="match status" value="1"/>
</dbReference>
<keyword evidence="12" id="KW-0902">Two-component regulatory system</keyword>
<keyword evidence="5 17" id="KW-0597">Phosphoprotein</keyword>
<keyword evidence="8" id="KW-0547">Nucleotide-binding</keyword>
<dbReference type="InterPro" id="IPR036641">
    <property type="entry name" value="HPT_dom_sf"/>
</dbReference>
<dbReference type="Pfam" id="PF00512">
    <property type="entry name" value="HisKA"/>
    <property type="match status" value="1"/>
</dbReference>
<evidence type="ECO:0000256" key="7">
    <source>
        <dbReference type="ARBA" id="ARBA00022692"/>
    </source>
</evidence>
<evidence type="ECO:0000259" key="20">
    <source>
        <dbReference type="PROSITE" id="PS50109"/>
    </source>
</evidence>
<evidence type="ECO:0000256" key="10">
    <source>
        <dbReference type="ARBA" id="ARBA00022840"/>
    </source>
</evidence>
<keyword evidence="7 19" id="KW-0812">Transmembrane</keyword>
<keyword evidence="11 19" id="KW-1133">Transmembrane helix</keyword>
<evidence type="ECO:0000256" key="14">
    <source>
        <dbReference type="ARBA" id="ARBA00064003"/>
    </source>
</evidence>
<evidence type="ECO:0000256" key="8">
    <source>
        <dbReference type="ARBA" id="ARBA00022741"/>
    </source>
</evidence>
<dbReference type="InterPro" id="IPR005467">
    <property type="entry name" value="His_kinase_dom"/>
</dbReference>
<dbReference type="SMART" id="SM00448">
    <property type="entry name" value="REC"/>
    <property type="match status" value="2"/>
</dbReference>
<dbReference type="InterPro" id="IPR004358">
    <property type="entry name" value="Sig_transdc_His_kin-like_C"/>
</dbReference>
<dbReference type="CDD" id="cd16922">
    <property type="entry name" value="HATPase_EvgS-ArcB-TorS-like"/>
    <property type="match status" value="1"/>
</dbReference>
<proteinExistence type="predicted"/>
<evidence type="ECO:0000313" key="23">
    <source>
        <dbReference type="EMBL" id="KRT53593.1"/>
    </source>
</evidence>
<evidence type="ECO:0000256" key="1">
    <source>
        <dbReference type="ARBA" id="ARBA00000085"/>
    </source>
</evidence>
<dbReference type="InterPro" id="IPR003661">
    <property type="entry name" value="HisK_dim/P_dom"/>
</dbReference>
<gene>
    <name evidence="23" type="ORF">Ga0074115_10627</name>
</gene>
<dbReference type="Pfam" id="PF01627">
    <property type="entry name" value="Hpt"/>
    <property type="match status" value="1"/>
</dbReference>
<evidence type="ECO:0000256" key="9">
    <source>
        <dbReference type="ARBA" id="ARBA00022777"/>
    </source>
</evidence>
<evidence type="ECO:0000259" key="22">
    <source>
        <dbReference type="PROSITE" id="PS50894"/>
    </source>
</evidence>
<dbReference type="PROSITE" id="PS50109">
    <property type="entry name" value="HIS_KIN"/>
    <property type="match status" value="1"/>
</dbReference>
<feature type="compositionally biased region" description="Basic and acidic residues" evidence="18">
    <location>
        <begin position="793"/>
        <end position="802"/>
    </location>
</feature>
<dbReference type="GO" id="GO:0000155">
    <property type="term" value="F:phosphorelay sensor kinase activity"/>
    <property type="evidence" value="ECO:0007669"/>
    <property type="project" value="InterPro"/>
</dbReference>
<dbReference type="InterPro" id="IPR003594">
    <property type="entry name" value="HATPase_dom"/>
</dbReference>
<dbReference type="GO" id="GO:0005524">
    <property type="term" value="F:ATP binding"/>
    <property type="evidence" value="ECO:0007669"/>
    <property type="project" value="UniProtKB-KW"/>
</dbReference>
<keyword evidence="10" id="KW-0067">ATP-binding</keyword>
<dbReference type="CDD" id="cd00082">
    <property type="entry name" value="HisKA"/>
    <property type="match status" value="1"/>
</dbReference>
<keyword evidence="9 23" id="KW-0418">Kinase</keyword>
<evidence type="ECO:0000256" key="18">
    <source>
        <dbReference type="SAM" id="MobiDB-lite"/>
    </source>
</evidence>
<dbReference type="Gene3D" id="3.30.565.10">
    <property type="entry name" value="Histidine kinase-like ATPase, C-terminal domain"/>
    <property type="match status" value="1"/>
</dbReference>
<feature type="compositionally biased region" description="Polar residues" evidence="18">
    <location>
        <begin position="1"/>
        <end position="25"/>
    </location>
</feature>
<dbReference type="FunFam" id="3.30.565.10:FF:000010">
    <property type="entry name" value="Sensor histidine kinase RcsC"/>
    <property type="match status" value="1"/>
</dbReference>
<dbReference type="PANTHER" id="PTHR45339">
    <property type="entry name" value="HYBRID SIGNAL TRANSDUCTION HISTIDINE KINASE J"/>
    <property type="match status" value="1"/>
</dbReference>
<feature type="region of interest" description="Disordered" evidence="18">
    <location>
        <begin position="787"/>
        <end position="825"/>
    </location>
</feature>
<feature type="modified residue" description="4-aspartylphosphate" evidence="17">
    <location>
        <position position="571"/>
    </location>
</feature>
<organism evidence="23 24">
    <name type="scientific">endosymbiont of Ridgeia piscesae</name>
    <dbReference type="NCBI Taxonomy" id="54398"/>
    <lineage>
        <taxon>Bacteria</taxon>
        <taxon>Pseudomonadati</taxon>
        <taxon>Pseudomonadota</taxon>
        <taxon>Gammaproteobacteria</taxon>
        <taxon>sulfur-oxidizing symbionts</taxon>
    </lineage>
</organism>
<evidence type="ECO:0000256" key="19">
    <source>
        <dbReference type="SAM" id="Phobius"/>
    </source>
</evidence>
<dbReference type="EC" id="2.7.13.3" evidence="3"/>
<dbReference type="Pfam" id="PF02518">
    <property type="entry name" value="HATPase_c"/>
    <property type="match status" value="1"/>
</dbReference>
<dbReference type="SUPFAM" id="SSF52172">
    <property type="entry name" value="CheY-like"/>
    <property type="match status" value="2"/>
</dbReference>
<comment type="catalytic activity">
    <reaction evidence="1">
        <text>ATP + protein L-histidine = ADP + protein N-phospho-L-histidine.</text>
        <dbReference type="EC" id="2.7.13.3"/>
    </reaction>
</comment>
<name>A0A0T5YSS9_9GAMM</name>
<dbReference type="InterPro" id="IPR036890">
    <property type="entry name" value="HATPase_C_sf"/>
</dbReference>
<keyword evidence="6" id="KW-0808">Transferase</keyword>
<dbReference type="InterPro" id="IPR001789">
    <property type="entry name" value="Sig_transdc_resp-reg_receiver"/>
</dbReference>
<feature type="transmembrane region" description="Helical" evidence="19">
    <location>
        <begin position="172"/>
        <end position="195"/>
    </location>
</feature>
<feature type="region of interest" description="Disordered" evidence="18">
    <location>
        <begin position="1"/>
        <end position="26"/>
    </location>
</feature>
<dbReference type="PATRIC" id="fig|54398.3.peg.503"/>
<dbReference type="SMART" id="SM00073">
    <property type="entry name" value="HPT"/>
    <property type="match status" value="1"/>
</dbReference>
<feature type="domain" description="Histidine kinase" evidence="20">
    <location>
        <begin position="279"/>
        <end position="500"/>
    </location>
</feature>
<evidence type="ECO:0000256" key="17">
    <source>
        <dbReference type="PROSITE-ProRule" id="PRU00169"/>
    </source>
</evidence>
<dbReference type="Gene3D" id="3.40.50.2300">
    <property type="match status" value="2"/>
</dbReference>
<feature type="modified residue" description="4-aspartylphosphate" evidence="17">
    <location>
        <position position="711"/>
    </location>
</feature>
<reference evidence="23 24" key="1">
    <citation type="submission" date="2015-11" db="EMBL/GenBank/DDBJ databases">
        <title>The genome of Candidatus Endoriftia persephone in Ridgeia piscesae and population structure of the North Eastern Pacific vestimentiferan symbionts.</title>
        <authorList>
            <person name="Perez M."/>
            <person name="Juniper K.S."/>
        </authorList>
    </citation>
    <scope>NUCLEOTIDE SEQUENCE [LARGE SCALE GENOMIC DNA]</scope>
    <source>
        <strain evidence="23">Ind11</strain>
    </source>
</reference>
<evidence type="ECO:0000256" key="16">
    <source>
        <dbReference type="PROSITE-ProRule" id="PRU00110"/>
    </source>
</evidence>
<evidence type="ECO:0000256" key="11">
    <source>
        <dbReference type="ARBA" id="ARBA00022989"/>
    </source>
</evidence>
<feature type="modified residue" description="Phosphohistidine" evidence="16">
    <location>
        <position position="877"/>
    </location>
</feature>
<dbReference type="Pfam" id="PF00072">
    <property type="entry name" value="Response_reg"/>
    <property type="match status" value="2"/>
</dbReference>
<evidence type="ECO:0000256" key="4">
    <source>
        <dbReference type="ARBA" id="ARBA00022475"/>
    </source>
</evidence>
<comment type="caution">
    <text evidence="23">The sequence shown here is derived from an EMBL/GenBank/DDBJ whole genome shotgun (WGS) entry which is preliminary data.</text>
</comment>
<evidence type="ECO:0000256" key="2">
    <source>
        <dbReference type="ARBA" id="ARBA00004651"/>
    </source>
</evidence>
<protein>
    <recommendedName>
        <fullName evidence="15">Sensory/regulatory protein RpfC</fullName>
        <ecNumber evidence="3">2.7.13.3</ecNumber>
    </recommendedName>
</protein>
<feature type="transmembrane region" description="Helical" evidence="19">
    <location>
        <begin position="32"/>
        <end position="55"/>
    </location>
</feature>
<evidence type="ECO:0000256" key="13">
    <source>
        <dbReference type="ARBA" id="ARBA00023136"/>
    </source>
</evidence>
<dbReference type="PROSITE" id="PS50110">
    <property type="entry name" value="RESPONSE_REGULATORY"/>
    <property type="match status" value="2"/>
</dbReference>
<dbReference type="CDD" id="cd17546">
    <property type="entry name" value="REC_hyHK_CKI1_RcsC-like"/>
    <property type="match status" value="1"/>
</dbReference>
<keyword evidence="24" id="KW-1185">Reference proteome</keyword>
<comment type="subunit">
    <text evidence="14">At low DSF concentrations, interacts with RpfF.</text>
</comment>
<dbReference type="Gene3D" id="1.20.120.160">
    <property type="entry name" value="HPT domain"/>
    <property type="match status" value="1"/>
</dbReference>
<accession>A0A0T5YSS9</accession>
<evidence type="ECO:0000256" key="6">
    <source>
        <dbReference type="ARBA" id="ARBA00022679"/>
    </source>
</evidence>
<keyword evidence="13 19" id="KW-0472">Membrane</keyword>
<evidence type="ECO:0000259" key="21">
    <source>
        <dbReference type="PROSITE" id="PS50110"/>
    </source>
</evidence>
<keyword evidence="4" id="KW-1003">Cell membrane</keyword>
<evidence type="ECO:0000313" key="24">
    <source>
        <dbReference type="Proteomes" id="UP000051634"/>
    </source>
</evidence>
<dbReference type="Gene3D" id="1.10.287.130">
    <property type="match status" value="1"/>
</dbReference>
<dbReference type="EMBL" id="LDXT01000096">
    <property type="protein sequence ID" value="KRT53593.1"/>
    <property type="molecule type" value="Genomic_DNA"/>
</dbReference>